<accession>A0A1K1Q2F5</accession>
<evidence type="ECO:0000313" key="2">
    <source>
        <dbReference type="EMBL" id="SFW53851.1"/>
    </source>
</evidence>
<keyword evidence="1" id="KW-0732">Signal</keyword>
<gene>
    <name evidence="2" type="ORF">SAMN02910280_0325</name>
</gene>
<dbReference type="Proteomes" id="UP000183461">
    <property type="component" value="Unassembled WGS sequence"/>
</dbReference>
<sequence length="221" mass="23470">MKKVITSVTVCSLAVCALASCGSSAKKSADKIVGKWAMSDLSNTDQSVDGGGIIFTDGGKGSVYLDTSSLLHFESEGLNVGGTVLAKDYIKEEGKTLKVSVMTNDMLVMTKLESGEGYDGKYSLDSGILYDSIVQGMEKQGDSSFDKSNLDITIDFDGSKSEVVFNNLFTYETKGKKLTVSGFSGFLSGGDGKEATAEFKVDGDTLELKDSKSTETLTRVK</sequence>
<dbReference type="RefSeq" id="WP_072301360.1">
    <property type="nucleotide sequence ID" value="NZ_FPIP01000012.1"/>
</dbReference>
<dbReference type="AlphaFoldDB" id="A0A1K1Q2F5"/>
<protein>
    <recommendedName>
        <fullName evidence="4">Lipocalin-like domain-containing protein</fullName>
    </recommendedName>
</protein>
<dbReference type="EMBL" id="FPIP01000012">
    <property type="protein sequence ID" value="SFW53851.1"/>
    <property type="molecule type" value="Genomic_DNA"/>
</dbReference>
<evidence type="ECO:0000256" key="1">
    <source>
        <dbReference type="SAM" id="SignalP"/>
    </source>
</evidence>
<reference evidence="2 3" key="1">
    <citation type="submission" date="2016-11" db="EMBL/GenBank/DDBJ databases">
        <authorList>
            <person name="Jaros S."/>
            <person name="Januszkiewicz K."/>
            <person name="Wedrychowicz H."/>
        </authorList>
    </citation>
    <scope>NUCLEOTIDE SEQUENCE [LARGE SCALE GENOMIC DNA]</scope>
    <source>
        <strain evidence="2 3">YL228</strain>
    </source>
</reference>
<evidence type="ECO:0000313" key="3">
    <source>
        <dbReference type="Proteomes" id="UP000183461"/>
    </source>
</evidence>
<name>A0A1K1Q2F5_RUMFL</name>
<evidence type="ECO:0008006" key="4">
    <source>
        <dbReference type="Google" id="ProtNLM"/>
    </source>
</evidence>
<feature type="signal peptide" evidence="1">
    <location>
        <begin position="1"/>
        <end position="19"/>
    </location>
</feature>
<feature type="chain" id="PRO_5039670079" description="Lipocalin-like domain-containing protein" evidence="1">
    <location>
        <begin position="20"/>
        <end position="221"/>
    </location>
</feature>
<organism evidence="2 3">
    <name type="scientific">Ruminococcus flavefaciens</name>
    <dbReference type="NCBI Taxonomy" id="1265"/>
    <lineage>
        <taxon>Bacteria</taxon>
        <taxon>Bacillati</taxon>
        <taxon>Bacillota</taxon>
        <taxon>Clostridia</taxon>
        <taxon>Eubacteriales</taxon>
        <taxon>Oscillospiraceae</taxon>
        <taxon>Ruminococcus</taxon>
    </lineage>
</organism>
<proteinExistence type="predicted"/>
<dbReference type="PROSITE" id="PS51257">
    <property type="entry name" value="PROKAR_LIPOPROTEIN"/>
    <property type="match status" value="1"/>
</dbReference>